<evidence type="ECO:0000313" key="3">
    <source>
        <dbReference type="Proteomes" id="UP000887013"/>
    </source>
</evidence>
<dbReference type="PANTHER" id="PTHR37860">
    <property type="entry name" value="AGAP008810-PA"/>
    <property type="match status" value="1"/>
</dbReference>
<dbReference type="Proteomes" id="UP000887013">
    <property type="component" value="Unassembled WGS sequence"/>
</dbReference>
<dbReference type="EMBL" id="BMAW01006722">
    <property type="protein sequence ID" value="GFT00058.1"/>
    <property type="molecule type" value="Genomic_DNA"/>
</dbReference>
<feature type="non-terminal residue" evidence="2">
    <location>
        <position position="1"/>
    </location>
</feature>
<dbReference type="PROSITE" id="PS51233">
    <property type="entry name" value="VWFD"/>
    <property type="match status" value="1"/>
</dbReference>
<dbReference type="PANTHER" id="PTHR37860:SF1">
    <property type="match status" value="1"/>
</dbReference>
<proteinExistence type="predicted"/>
<accession>A0A8X6TC76</accession>
<organism evidence="2 3">
    <name type="scientific">Nephila pilipes</name>
    <name type="common">Giant wood spider</name>
    <name type="synonym">Nephila maculata</name>
    <dbReference type="NCBI Taxonomy" id="299642"/>
    <lineage>
        <taxon>Eukaryota</taxon>
        <taxon>Metazoa</taxon>
        <taxon>Ecdysozoa</taxon>
        <taxon>Arthropoda</taxon>
        <taxon>Chelicerata</taxon>
        <taxon>Arachnida</taxon>
        <taxon>Araneae</taxon>
        <taxon>Araneomorphae</taxon>
        <taxon>Entelegynae</taxon>
        <taxon>Araneoidea</taxon>
        <taxon>Nephilidae</taxon>
        <taxon>Nephila</taxon>
    </lineage>
</organism>
<sequence>IIVGDNPVELPYLSKDFVISRSGSTIILDDKHGVKVKCNLAHRICAFSISGWYFGKTAGLLGTYNYEPSDEFKRPKGQIANTATVHAKSWELKKNCKSNNLVPDVNINENSDYYKSCSKYFKHTSSPLAACYNEVEPGEYFELCLRSLARASDQSKALCNIATAYVMECERNYLELSLPSSC</sequence>
<dbReference type="OrthoDB" id="6374144at2759"/>
<comment type="caution">
    <text evidence="2">The sequence shown here is derived from an EMBL/GenBank/DDBJ whole genome shotgun (WGS) entry which is preliminary data.</text>
</comment>
<dbReference type="AlphaFoldDB" id="A0A8X6TC76"/>
<dbReference type="InterPro" id="IPR001846">
    <property type="entry name" value="VWF_type-D"/>
</dbReference>
<gene>
    <name evidence="2" type="primary">VIT_0</name>
    <name evidence="2" type="ORF">NPIL_46501</name>
</gene>
<feature type="non-terminal residue" evidence="2">
    <location>
        <position position="182"/>
    </location>
</feature>
<reference evidence="2" key="1">
    <citation type="submission" date="2020-08" db="EMBL/GenBank/DDBJ databases">
        <title>Multicomponent nature underlies the extraordinary mechanical properties of spider dragline silk.</title>
        <authorList>
            <person name="Kono N."/>
            <person name="Nakamura H."/>
            <person name="Mori M."/>
            <person name="Yoshida Y."/>
            <person name="Ohtoshi R."/>
            <person name="Malay A.D."/>
            <person name="Moran D.A.P."/>
            <person name="Tomita M."/>
            <person name="Numata K."/>
            <person name="Arakawa K."/>
        </authorList>
    </citation>
    <scope>NUCLEOTIDE SEQUENCE</scope>
</reference>
<keyword evidence="3" id="KW-1185">Reference proteome</keyword>
<dbReference type="Pfam" id="PF08742">
    <property type="entry name" value="C8"/>
    <property type="match status" value="1"/>
</dbReference>
<evidence type="ECO:0000313" key="2">
    <source>
        <dbReference type="EMBL" id="GFT00058.1"/>
    </source>
</evidence>
<evidence type="ECO:0000259" key="1">
    <source>
        <dbReference type="PROSITE" id="PS51233"/>
    </source>
</evidence>
<protein>
    <submittedName>
        <fullName evidence="2">Vitellogenin</fullName>
    </submittedName>
</protein>
<feature type="domain" description="VWFD" evidence="1">
    <location>
        <begin position="1"/>
        <end position="97"/>
    </location>
</feature>
<dbReference type="InterPro" id="IPR014853">
    <property type="entry name" value="VWF/SSPO/ZAN-like_Cys-rich_dom"/>
</dbReference>
<dbReference type="Pfam" id="PF00094">
    <property type="entry name" value="VWD"/>
    <property type="match status" value="1"/>
</dbReference>
<name>A0A8X6TC76_NEPPI</name>